<evidence type="ECO:0000256" key="4">
    <source>
        <dbReference type="SAM" id="Phobius"/>
    </source>
</evidence>
<dbReference type="EMBL" id="JADFTS010000003">
    <property type="protein sequence ID" value="KAF9616071.1"/>
    <property type="molecule type" value="Genomic_DNA"/>
</dbReference>
<dbReference type="Proteomes" id="UP000631114">
    <property type="component" value="Unassembled WGS sequence"/>
</dbReference>
<keyword evidence="3" id="KW-0807">Transducer</keyword>
<evidence type="ECO:0000256" key="2">
    <source>
        <dbReference type="ARBA" id="ARBA00023170"/>
    </source>
</evidence>
<dbReference type="PRINTS" id="PR02000">
    <property type="entry name" value="GCR1PLANT"/>
</dbReference>
<sequence length="70" mass="8025">MINNATRVCMAVGMLDRLHPSDTRADMKALTRWGYYPLILIGSWAFCTINRIHDFIESGHKIFGSHFLDV</sequence>
<evidence type="ECO:0000313" key="6">
    <source>
        <dbReference type="Proteomes" id="UP000631114"/>
    </source>
</evidence>
<reference evidence="5 6" key="1">
    <citation type="submission" date="2020-10" db="EMBL/GenBank/DDBJ databases">
        <title>The Coptis chinensis genome and diversification of protoberbering-type alkaloids.</title>
        <authorList>
            <person name="Wang B."/>
            <person name="Shu S."/>
            <person name="Song C."/>
            <person name="Liu Y."/>
        </authorList>
    </citation>
    <scope>NUCLEOTIDE SEQUENCE [LARGE SCALE GENOMIC DNA]</scope>
    <source>
        <strain evidence="5">HL-2020</strain>
        <tissue evidence="5">Leaf</tissue>
    </source>
</reference>
<keyword evidence="4" id="KW-0472">Membrane</keyword>
<evidence type="ECO:0000256" key="3">
    <source>
        <dbReference type="ARBA" id="ARBA00023224"/>
    </source>
</evidence>
<keyword evidence="1" id="KW-0297">G-protein coupled receptor</keyword>
<keyword evidence="2" id="KW-0675">Receptor</keyword>
<accession>A0A835IEC8</accession>
<keyword evidence="6" id="KW-1185">Reference proteome</keyword>
<dbReference type="GO" id="GO:0004930">
    <property type="term" value="F:G protein-coupled receptor activity"/>
    <property type="evidence" value="ECO:0007669"/>
    <property type="project" value="UniProtKB-KW"/>
</dbReference>
<protein>
    <submittedName>
        <fullName evidence="5">Uncharacterized protein</fullName>
    </submittedName>
</protein>
<comment type="caution">
    <text evidence="5">The sequence shown here is derived from an EMBL/GenBank/DDBJ whole genome shotgun (WGS) entry which is preliminary data.</text>
</comment>
<organism evidence="5 6">
    <name type="scientific">Coptis chinensis</name>
    <dbReference type="NCBI Taxonomy" id="261450"/>
    <lineage>
        <taxon>Eukaryota</taxon>
        <taxon>Viridiplantae</taxon>
        <taxon>Streptophyta</taxon>
        <taxon>Embryophyta</taxon>
        <taxon>Tracheophyta</taxon>
        <taxon>Spermatophyta</taxon>
        <taxon>Magnoliopsida</taxon>
        <taxon>Ranunculales</taxon>
        <taxon>Ranunculaceae</taxon>
        <taxon>Coptidoideae</taxon>
        <taxon>Coptis</taxon>
    </lineage>
</organism>
<keyword evidence="4" id="KW-0812">Transmembrane</keyword>
<proteinExistence type="predicted"/>
<name>A0A835IEC8_9MAGN</name>
<dbReference type="AlphaFoldDB" id="A0A835IEC8"/>
<gene>
    <name evidence="5" type="ORF">IFM89_028537</name>
</gene>
<feature type="transmembrane region" description="Helical" evidence="4">
    <location>
        <begin position="33"/>
        <end position="52"/>
    </location>
</feature>
<dbReference type="OrthoDB" id="100006at2759"/>
<evidence type="ECO:0000256" key="1">
    <source>
        <dbReference type="ARBA" id="ARBA00023040"/>
    </source>
</evidence>
<keyword evidence="4" id="KW-1133">Transmembrane helix</keyword>
<dbReference type="InterPro" id="IPR022340">
    <property type="entry name" value="GPCR_GCR1_put"/>
</dbReference>
<evidence type="ECO:0000313" key="5">
    <source>
        <dbReference type="EMBL" id="KAF9616071.1"/>
    </source>
</evidence>